<dbReference type="Proteomes" id="UP000684084">
    <property type="component" value="Unassembled WGS sequence"/>
</dbReference>
<comment type="caution">
    <text evidence="3">The sequence shown here is derived from an EMBL/GenBank/DDBJ whole genome shotgun (WGS) entry which is preliminary data.</text>
</comment>
<dbReference type="VEuPathDB" id="FungiDB:RhiirFUN_020436"/>
<accession>A0A915ZYX0</accession>
<dbReference type="InterPro" id="IPR052436">
    <property type="entry name" value="LTO1_adapter"/>
</dbReference>
<dbReference type="EMBL" id="CAGKOT010000087">
    <property type="protein sequence ID" value="CAB5394223.1"/>
    <property type="molecule type" value="Genomic_DNA"/>
</dbReference>
<dbReference type="Pfam" id="PF09811">
    <property type="entry name" value="Yae1_N"/>
    <property type="match status" value="1"/>
</dbReference>
<protein>
    <recommendedName>
        <fullName evidence="2">Essential protein Yae1 N-terminal domain-containing protein</fullName>
    </recommendedName>
</protein>
<sequence>MEQQLKTELDLDDLVNLESMFIEIGKEDGVKDGVKSGKLEGFILGCEKGYEISQEIGFYNGVAEMWLKIIVDKGWNTPKKSINERIVKQFISLREMISLFPRENQQNIEFVELLDKIRSKYKSFKVSKIFQSFILKIFKVLIILH</sequence>
<name>A0A915ZYX0_9GLOM</name>
<feature type="domain" description="Essential protein Yae1 N-terminal" evidence="2">
    <location>
        <begin position="25"/>
        <end position="63"/>
    </location>
</feature>
<dbReference type="PANTHER" id="PTHR28532:SF1">
    <property type="entry name" value="ORAL CANCER OVEREXPRESSED 1"/>
    <property type="match status" value="1"/>
</dbReference>
<evidence type="ECO:0000313" key="4">
    <source>
        <dbReference type="Proteomes" id="UP000684084"/>
    </source>
</evidence>
<dbReference type="OrthoDB" id="48036at2759"/>
<gene>
    <name evidence="3" type="ORF">CHRIB12_LOCUS23227</name>
</gene>
<reference evidence="3" key="1">
    <citation type="submission" date="2020-05" db="EMBL/GenBank/DDBJ databases">
        <authorList>
            <person name="Rincon C."/>
            <person name="Sanders R I."/>
            <person name="Robbins C."/>
            <person name="Chaturvedi A."/>
        </authorList>
    </citation>
    <scope>NUCLEOTIDE SEQUENCE</scope>
    <source>
        <strain evidence="3">CHB12</strain>
    </source>
</reference>
<proteinExistence type="inferred from homology"/>
<dbReference type="PANTHER" id="PTHR28532">
    <property type="entry name" value="GEO13458P1"/>
    <property type="match status" value="1"/>
</dbReference>
<organism evidence="3 4">
    <name type="scientific">Rhizophagus irregularis</name>
    <dbReference type="NCBI Taxonomy" id="588596"/>
    <lineage>
        <taxon>Eukaryota</taxon>
        <taxon>Fungi</taxon>
        <taxon>Fungi incertae sedis</taxon>
        <taxon>Mucoromycota</taxon>
        <taxon>Glomeromycotina</taxon>
        <taxon>Glomeromycetes</taxon>
        <taxon>Glomerales</taxon>
        <taxon>Glomeraceae</taxon>
        <taxon>Rhizophagus</taxon>
    </lineage>
</organism>
<dbReference type="AlphaFoldDB" id="A0A915ZYX0"/>
<evidence type="ECO:0000259" key="2">
    <source>
        <dbReference type="Pfam" id="PF09811"/>
    </source>
</evidence>
<evidence type="ECO:0000313" key="3">
    <source>
        <dbReference type="EMBL" id="CAB5394223.1"/>
    </source>
</evidence>
<dbReference type="InterPro" id="IPR019191">
    <property type="entry name" value="Essential_protein_Yae1_N"/>
</dbReference>
<evidence type="ECO:0000256" key="1">
    <source>
        <dbReference type="ARBA" id="ARBA00038090"/>
    </source>
</evidence>
<comment type="similarity">
    <text evidence="1">Belongs to the LTO1 family.</text>
</comment>